<organism evidence="1 2">
    <name type="scientific">Arctium lappa</name>
    <name type="common">Greater burdock</name>
    <name type="synonym">Lappa major</name>
    <dbReference type="NCBI Taxonomy" id="4217"/>
    <lineage>
        <taxon>Eukaryota</taxon>
        <taxon>Viridiplantae</taxon>
        <taxon>Streptophyta</taxon>
        <taxon>Embryophyta</taxon>
        <taxon>Tracheophyta</taxon>
        <taxon>Spermatophyta</taxon>
        <taxon>Magnoliopsida</taxon>
        <taxon>eudicotyledons</taxon>
        <taxon>Gunneridae</taxon>
        <taxon>Pentapetalae</taxon>
        <taxon>asterids</taxon>
        <taxon>campanulids</taxon>
        <taxon>Asterales</taxon>
        <taxon>Asteraceae</taxon>
        <taxon>Carduoideae</taxon>
        <taxon>Cardueae</taxon>
        <taxon>Arctiinae</taxon>
        <taxon>Arctium</taxon>
    </lineage>
</organism>
<sequence>MDMKCKLAHPDRRNIVAEGTILYSSSEQIIHGVPLPADCYKVSIGKTIKPAAFLPIQSGEHKTVGEAFESFVAWPKSLVIPDSKVRQTTSNEHKEKQNKKEQKIFTTVTQLKTRTHTRSTFNKKNIDLDDA</sequence>
<proteinExistence type="predicted"/>
<gene>
    <name evidence="1" type="ORF">L6452_41088</name>
</gene>
<accession>A0ACB8XSI5</accession>
<dbReference type="Proteomes" id="UP001055879">
    <property type="component" value="Linkage Group LG16"/>
</dbReference>
<keyword evidence="2" id="KW-1185">Reference proteome</keyword>
<comment type="caution">
    <text evidence="1">The sequence shown here is derived from an EMBL/GenBank/DDBJ whole genome shotgun (WGS) entry which is preliminary data.</text>
</comment>
<reference evidence="2" key="1">
    <citation type="journal article" date="2022" name="Mol. Ecol. Resour.">
        <title>The genomes of chicory, endive, great burdock and yacon provide insights into Asteraceae palaeo-polyploidization history and plant inulin production.</title>
        <authorList>
            <person name="Fan W."/>
            <person name="Wang S."/>
            <person name="Wang H."/>
            <person name="Wang A."/>
            <person name="Jiang F."/>
            <person name="Liu H."/>
            <person name="Zhao H."/>
            <person name="Xu D."/>
            <person name="Zhang Y."/>
        </authorList>
    </citation>
    <scope>NUCLEOTIDE SEQUENCE [LARGE SCALE GENOMIC DNA]</scope>
    <source>
        <strain evidence="2">cv. Niubang</strain>
    </source>
</reference>
<evidence type="ECO:0000313" key="1">
    <source>
        <dbReference type="EMBL" id="KAI3669724.1"/>
    </source>
</evidence>
<reference evidence="1 2" key="2">
    <citation type="journal article" date="2022" name="Mol. Ecol. Resour.">
        <title>The genomes of chicory, endive, great burdock and yacon provide insights into Asteraceae paleo-polyploidization history and plant inulin production.</title>
        <authorList>
            <person name="Fan W."/>
            <person name="Wang S."/>
            <person name="Wang H."/>
            <person name="Wang A."/>
            <person name="Jiang F."/>
            <person name="Liu H."/>
            <person name="Zhao H."/>
            <person name="Xu D."/>
            <person name="Zhang Y."/>
        </authorList>
    </citation>
    <scope>NUCLEOTIDE SEQUENCE [LARGE SCALE GENOMIC DNA]</scope>
    <source>
        <strain evidence="2">cv. Niubang</strain>
    </source>
</reference>
<evidence type="ECO:0000313" key="2">
    <source>
        <dbReference type="Proteomes" id="UP001055879"/>
    </source>
</evidence>
<name>A0ACB8XSI5_ARCLA</name>
<dbReference type="EMBL" id="CM042062">
    <property type="protein sequence ID" value="KAI3669724.1"/>
    <property type="molecule type" value="Genomic_DNA"/>
</dbReference>
<protein>
    <submittedName>
        <fullName evidence="1">Uncharacterized protein</fullName>
    </submittedName>
</protein>